<dbReference type="AlphaFoldDB" id="A0A1G6RXS8"/>
<gene>
    <name evidence="2" type="ORF">SAMN05216410_2804</name>
</gene>
<organism evidence="2 3">
    <name type="scientific">Sanguibacter gelidistatuariae</name>
    <dbReference type="NCBI Taxonomy" id="1814289"/>
    <lineage>
        <taxon>Bacteria</taxon>
        <taxon>Bacillati</taxon>
        <taxon>Actinomycetota</taxon>
        <taxon>Actinomycetes</taxon>
        <taxon>Micrococcales</taxon>
        <taxon>Sanguibacteraceae</taxon>
        <taxon>Sanguibacter</taxon>
    </lineage>
</organism>
<sequence>MSGLADVARSALSTLSKSGTPTATRPGAEAPAARGPRPAPAPRPSTGVPRSGGYPGDFTGTVHAQYSPSLDGNPDPGEVVWTWVPYEEDYTRGKDRPVLVVGRDGYWLLGLMLSSKDHTRDGADSAGSAARDDLHGPRWLDIGSGLWDSQGRDSEVRLDRVLRLDPTAVRREGAIMDKALFQKVTRAIA</sequence>
<dbReference type="Proteomes" id="UP000199039">
    <property type="component" value="Unassembled WGS sequence"/>
</dbReference>
<reference evidence="2 3" key="1">
    <citation type="submission" date="2016-09" db="EMBL/GenBank/DDBJ databases">
        <authorList>
            <person name="Capua I."/>
            <person name="De Benedictis P."/>
            <person name="Joannis T."/>
            <person name="Lombin L.H."/>
            <person name="Cattoli G."/>
        </authorList>
    </citation>
    <scope>NUCLEOTIDE SEQUENCE [LARGE SCALE GENOMIC DNA]</scope>
    <source>
        <strain evidence="2 3">ISLP-3</strain>
    </source>
</reference>
<dbReference type="OrthoDB" id="5184628at2"/>
<dbReference type="EMBL" id="FMYH01000005">
    <property type="protein sequence ID" value="SDD09221.1"/>
    <property type="molecule type" value="Genomic_DNA"/>
</dbReference>
<accession>A0A1G6RXS8</accession>
<evidence type="ECO:0000313" key="3">
    <source>
        <dbReference type="Proteomes" id="UP000199039"/>
    </source>
</evidence>
<dbReference type="SUPFAM" id="SSF50118">
    <property type="entry name" value="Cell growth inhibitor/plasmid maintenance toxic component"/>
    <property type="match status" value="1"/>
</dbReference>
<proteinExistence type="predicted"/>
<name>A0A1G6RXS8_9MICO</name>
<keyword evidence="3" id="KW-1185">Reference proteome</keyword>
<feature type="compositionally biased region" description="Low complexity" evidence="1">
    <location>
        <begin position="19"/>
        <end position="36"/>
    </location>
</feature>
<dbReference type="InterPro" id="IPR003477">
    <property type="entry name" value="PemK-like"/>
</dbReference>
<feature type="region of interest" description="Disordered" evidence="1">
    <location>
        <begin position="1"/>
        <end position="74"/>
    </location>
</feature>
<evidence type="ECO:0000313" key="2">
    <source>
        <dbReference type="EMBL" id="SDD09221.1"/>
    </source>
</evidence>
<evidence type="ECO:0000256" key="1">
    <source>
        <dbReference type="SAM" id="MobiDB-lite"/>
    </source>
</evidence>
<protein>
    <submittedName>
        <fullName evidence="2">PemK-like, MazF-like toxin of type II toxin-antitoxin system</fullName>
    </submittedName>
</protein>
<dbReference type="GO" id="GO:0003677">
    <property type="term" value="F:DNA binding"/>
    <property type="evidence" value="ECO:0007669"/>
    <property type="project" value="InterPro"/>
</dbReference>
<dbReference type="Pfam" id="PF02452">
    <property type="entry name" value="PemK_toxin"/>
    <property type="match status" value="1"/>
</dbReference>
<dbReference type="STRING" id="1814289.SAMN05216410_2804"/>